<dbReference type="AlphaFoldDB" id="A0A6A6LCD2"/>
<feature type="region of interest" description="Disordered" evidence="1">
    <location>
        <begin position="1"/>
        <end position="23"/>
    </location>
</feature>
<reference evidence="2 3" key="1">
    <citation type="journal article" date="2020" name="Mol. Plant">
        <title>The Chromosome-Based Rubber Tree Genome Provides New Insights into Spurge Genome Evolution and Rubber Biosynthesis.</title>
        <authorList>
            <person name="Liu J."/>
            <person name="Shi C."/>
            <person name="Shi C.C."/>
            <person name="Li W."/>
            <person name="Zhang Q.J."/>
            <person name="Zhang Y."/>
            <person name="Li K."/>
            <person name="Lu H.F."/>
            <person name="Shi C."/>
            <person name="Zhu S.T."/>
            <person name="Xiao Z.Y."/>
            <person name="Nan H."/>
            <person name="Yue Y."/>
            <person name="Zhu X.G."/>
            <person name="Wu Y."/>
            <person name="Hong X.N."/>
            <person name="Fan G.Y."/>
            <person name="Tong Y."/>
            <person name="Zhang D."/>
            <person name="Mao C.L."/>
            <person name="Liu Y.L."/>
            <person name="Hao S.J."/>
            <person name="Liu W.Q."/>
            <person name="Lv M.Q."/>
            <person name="Zhang H.B."/>
            <person name="Liu Y."/>
            <person name="Hu-Tang G.R."/>
            <person name="Wang J.P."/>
            <person name="Wang J.H."/>
            <person name="Sun Y.H."/>
            <person name="Ni S.B."/>
            <person name="Chen W.B."/>
            <person name="Zhang X.C."/>
            <person name="Jiao Y.N."/>
            <person name="Eichler E.E."/>
            <person name="Li G.H."/>
            <person name="Liu X."/>
            <person name="Gao L.Z."/>
        </authorList>
    </citation>
    <scope>NUCLEOTIDE SEQUENCE [LARGE SCALE GENOMIC DNA]</scope>
    <source>
        <strain evidence="3">cv. GT1</strain>
        <tissue evidence="2">Leaf</tissue>
    </source>
</reference>
<keyword evidence="3" id="KW-1185">Reference proteome</keyword>
<sequence>MQLLQNKQHMMQNTFQQSQAHSEANTQLAANVTKHSPEQTIASVCKTMCHSLKPTLGVMESEQKDHHPTSRCFDAKEKLFGEKEASLSFSKSETRHIPSGSNSQSDFYSLDEIPSLFHDYLASIGIHNVNSERLFTRFSYLAPYLREAAFNVLQSWKRDVKSMGDKEEFLMRALNVGLQEELFHSSPKEDETPTGHLDSPPIENPQFQTTGRG</sequence>
<protein>
    <submittedName>
        <fullName evidence="2">Uncharacterized protein</fullName>
    </submittedName>
</protein>
<organism evidence="2 3">
    <name type="scientific">Hevea brasiliensis</name>
    <name type="common">Para rubber tree</name>
    <name type="synonym">Siphonia brasiliensis</name>
    <dbReference type="NCBI Taxonomy" id="3981"/>
    <lineage>
        <taxon>Eukaryota</taxon>
        <taxon>Viridiplantae</taxon>
        <taxon>Streptophyta</taxon>
        <taxon>Embryophyta</taxon>
        <taxon>Tracheophyta</taxon>
        <taxon>Spermatophyta</taxon>
        <taxon>Magnoliopsida</taxon>
        <taxon>eudicotyledons</taxon>
        <taxon>Gunneridae</taxon>
        <taxon>Pentapetalae</taxon>
        <taxon>rosids</taxon>
        <taxon>fabids</taxon>
        <taxon>Malpighiales</taxon>
        <taxon>Euphorbiaceae</taxon>
        <taxon>Crotonoideae</taxon>
        <taxon>Micrandreae</taxon>
        <taxon>Hevea</taxon>
    </lineage>
</organism>
<evidence type="ECO:0000256" key="1">
    <source>
        <dbReference type="SAM" id="MobiDB-lite"/>
    </source>
</evidence>
<accession>A0A6A6LCD2</accession>
<proteinExistence type="predicted"/>
<dbReference type="EMBL" id="JAAGAX010000011">
    <property type="protein sequence ID" value="KAF2298125.1"/>
    <property type="molecule type" value="Genomic_DNA"/>
</dbReference>
<comment type="caution">
    <text evidence="2">The sequence shown here is derived from an EMBL/GenBank/DDBJ whole genome shotgun (WGS) entry which is preliminary data.</text>
</comment>
<gene>
    <name evidence="2" type="ORF">GH714_015304</name>
</gene>
<name>A0A6A6LCD2_HEVBR</name>
<evidence type="ECO:0000313" key="2">
    <source>
        <dbReference type="EMBL" id="KAF2298125.1"/>
    </source>
</evidence>
<evidence type="ECO:0000313" key="3">
    <source>
        <dbReference type="Proteomes" id="UP000467840"/>
    </source>
</evidence>
<feature type="compositionally biased region" description="Basic and acidic residues" evidence="1">
    <location>
        <begin position="184"/>
        <end position="193"/>
    </location>
</feature>
<feature type="region of interest" description="Disordered" evidence="1">
    <location>
        <begin position="184"/>
        <end position="213"/>
    </location>
</feature>
<dbReference type="Proteomes" id="UP000467840">
    <property type="component" value="Chromosome 1"/>
</dbReference>